<proteinExistence type="predicted"/>
<evidence type="ECO:0000313" key="3">
    <source>
        <dbReference type="WBParaSite" id="SMUV_0000299901-mRNA-1"/>
    </source>
</evidence>
<keyword evidence="1" id="KW-0472">Membrane</keyword>
<accession>A0A0N5AFE7</accession>
<reference evidence="3" key="1">
    <citation type="submission" date="2017-02" db="UniProtKB">
        <authorList>
            <consortium name="WormBaseParasite"/>
        </authorList>
    </citation>
    <scope>IDENTIFICATION</scope>
</reference>
<keyword evidence="1" id="KW-1133">Transmembrane helix</keyword>
<keyword evidence="1" id="KW-0812">Transmembrane</keyword>
<dbReference type="WBParaSite" id="SMUV_0000299901-mRNA-1">
    <property type="protein sequence ID" value="SMUV_0000299901-mRNA-1"/>
    <property type="gene ID" value="SMUV_0000299901"/>
</dbReference>
<evidence type="ECO:0000313" key="2">
    <source>
        <dbReference type="Proteomes" id="UP000046393"/>
    </source>
</evidence>
<dbReference type="AlphaFoldDB" id="A0A0N5AFE7"/>
<keyword evidence="2" id="KW-1185">Reference proteome</keyword>
<evidence type="ECO:0000256" key="1">
    <source>
        <dbReference type="SAM" id="Phobius"/>
    </source>
</evidence>
<protein>
    <submittedName>
        <fullName evidence="3">Secreted protein</fullName>
    </submittedName>
</protein>
<organism evidence="2 3">
    <name type="scientific">Syphacia muris</name>
    <dbReference type="NCBI Taxonomy" id="451379"/>
    <lineage>
        <taxon>Eukaryota</taxon>
        <taxon>Metazoa</taxon>
        <taxon>Ecdysozoa</taxon>
        <taxon>Nematoda</taxon>
        <taxon>Chromadorea</taxon>
        <taxon>Rhabditida</taxon>
        <taxon>Spirurina</taxon>
        <taxon>Oxyuridomorpha</taxon>
        <taxon>Oxyuroidea</taxon>
        <taxon>Oxyuridae</taxon>
        <taxon>Syphacia</taxon>
    </lineage>
</organism>
<dbReference type="Proteomes" id="UP000046393">
    <property type="component" value="Unplaced"/>
</dbReference>
<name>A0A0N5AFE7_9BILA</name>
<feature type="transmembrane region" description="Helical" evidence="1">
    <location>
        <begin position="79"/>
        <end position="104"/>
    </location>
</feature>
<sequence>MLGVVAAGGDRSCIGVASRVVIVVKRGREPNQVKDIIKLSSPPLAAERKRKGCNRLSMCYVRARPCCSSSIYSERSSRYALLVLHSGCALCCVSSIFVLCMCICM</sequence>